<evidence type="ECO:0000313" key="1">
    <source>
        <dbReference type="EMBL" id="AZZ53336.1"/>
    </source>
</evidence>
<dbReference type="InterPro" id="IPR036366">
    <property type="entry name" value="PGBDSf"/>
</dbReference>
<name>A0A3Q9V0C2_9MICO</name>
<dbReference type="KEGG" id="rfs:C1I64_15705"/>
<organism evidence="1 2">
    <name type="scientific">Rathayibacter festucae DSM 15932</name>
    <dbReference type="NCBI Taxonomy" id="1328866"/>
    <lineage>
        <taxon>Bacteria</taxon>
        <taxon>Bacillati</taxon>
        <taxon>Actinomycetota</taxon>
        <taxon>Actinomycetes</taxon>
        <taxon>Micrococcales</taxon>
        <taxon>Microbacteriaceae</taxon>
        <taxon>Rathayibacter</taxon>
    </lineage>
</organism>
<reference evidence="1 2" key="1">
    <citation type="submission" date="2018-03" db="EMBL/GenBank/DDBJ databases">
        <title>Bacteriophage NCPPB3778 and a type I-E CRISPR drive the evolution of the US Biological Select Agent, Rathayibacter toxicus.</title>
        <authorList>
            <person name="Davis E.W.II."/>
            <person name="Tabima J.F."/>
            <person name="Weisberg A.J."/>
            <person name="Dantas Lopes L."/>
            <person name="Wiseman M.S."/>
            <person name="Wiseman M.S."/>
            <person name="Pupko T."/>
            <person name="Belcher M.S."/>
            <person name="Sechler A.J."/>
            <person name="Tancos M.A."/>
            <person name="Schroeder B.K."/>
            <person name="Murray T.D."/>
            <person name="Luster D.G."/>
            <person name="Schneider W.L."/>
            <person name="Rogers E."/>
            <person name="Andreote F.D."/>
            <person name="Grunwald N.J."/>
            <person name="Putnam M.L."/>
            <person name="Chang J.H."/>
        </authorList>
    </citation>
    <scope>NUCLEOTIDE SEQUENCE [LARGE SCALE GENOMIC DNA]</scope>
    <source>
        <strain evidence="1 2">DSM 15932</strain>
    </source>
</reference>
<proteinExistence type="predicted"/>
<dbReference type="AlphaFoldDB" id="A0A3Q9V0C2"/>
<dbReference type="EMBL" id="CP028137">
    <property type="protein sequence ID" value="AZZ53336.1"/>
    <property type="molecule type" value="Genomic_DNA"/>
</dbReference>
<evidence type="ECO:0000313" key="2">
    <source>
        <dbReference type="Proteomes" id="UP000285317"/>
    </source>
</evidence>
<protein>
    <recommendedName>
        <fullName evidence="3">Peptidoglycan binding-like domain-containing protein</fullName>
    </recommendedName>
</protein>
<dbReference type="Proteomes" id="UP000285317">
    <property type="component" value="Chromosome"/>
</dbReference>
<gene>
    <name evidence="1" type="ORF">C1I64_15705</name>
</gene>
<accession>A0A3Q9V0C2</accession>
<dbReference type="RefSeq" id="WP_127887842.1">
    <property type="nucleotide sequence ID" value="NZ_CP028137.1"/>
</dbReference>
<sequence>MRPSRAARLSLGVVIAVLLASGGAGAALLLVTPTVPASLAESSGPETVPVPFEEFADPRQVEAGFERAADVSLVSATEGLLTASACRAGESFSSGTSSLAVDGAPVLSLATATPLWRDLVKGDRGPDVRALQEELVRLGSPLVADGVLGEGSIRAIEHLLEEASGEDEQLAAIPRSRLLWIPRPTVTTASCGLSVGGPVERGSAVAVVAGGIAALRLPSVPADVLPGERRLLVDDAVLTLSPEGAVTAEADLRSFAATVSARSALATEGTTTVRAEYVLANPVRVGVVPPSALFAFEGERGGVVADGSPARVEVVSSELGRSAVVFPDGEEPASVAVLPEARSCG</sequence>
<evidence type="ECO:0008006" key="3">
    <source>
        <dbReference type="Google" id="ProtNLM"/>
    </source>
</evidence>
<dbReference type="Gene3D" id="1.10.101.10">
    <property type="entry name" value="PGBD-like superfamily/PGBD"/>
    <property type="match status" value="1"/>
</dbReference>